<reference evidence="1 2" key="1">
    <citation type="journal article" date="2014" name="ISME J.">
        <title>Ecophysiology of Thioploca ingrica as revealed by the complete genome sequence supplemented with proteomic evidence.</title>
        <authorList>
            <person name="Kojima H."/>
            <person name="Ogura Y."/>
            <person name="Yamamoto N."/>
            <person name="Togashi T."/>
            <person name="Mori H."/>
            <person name="Watanabe T."/>
            <person name="Nemoto F."/>
            <person name="Kurokawa K."/>
            <person name="Hayashi T."/>
            <person name="Fukui M."/>
        </authorList>
    </citation>
    <scope>NUCLEOTIDE SEQUENCE [LARGE SCALE GENOMIC DNA]</scope>
</reference>
<dbReference type="InterPro" id="IPR014942">
    <property type="entry name" value="AbiEii"/>
</dbReference>
<sequence>MNPKLHFEGLPEPQKRLWDKLVQQSWLESFYLAGGTALALHLGHRHSIDFDFFIL</sequence>
<dbReference type="HOGENOM" id="CLU_3031019_0_0_6"/>
<dbReference type="EMBL" id="AP014633">
    <property type="protein sequence ID" value="BAP55364.1"/>
    <property type="molecule type" value="Genomic_DNA"/>
</dbReference>
<organism evidence="1 2">
    <name type="scientific">Thioploca ingrica</name>
    <dbReference type="NCBI Taxonomy" id="40754"/>
    <lineage>
        <taxon>Bacteria</taxon>
        <taxon>Pseudomonadati</taxon>
        <taxon>Pseudomonadota</taxon>
        <taxon>Gammaproteobacteria</taxon>
        <taxon>Thiotrichales</taxon>
        <taxon>Thiotrichaceae</taxon>
        <taxon>Thioploca</taxon>
    </lineage>
</organism>
<evidence type="ECO:0000313" key="2">
    <source>
        <dbReference type="Proteomes" id="UP000031623"/>
    </source>
</evidence>
<dbReference type="Pfam" id="PF08843">
    <property type="entry name" value="AbiEii"/>
    <property type="match status" value="1"/>
</dbReference>
<keyword evidence="2" id="KW-1185">Reference proteome</keyword>
<name>A0A090AEK8_9GAMM</name>
<dbReference type="STRING" id="40754.THII_1067"/>
<proteinExistence type="predicted"/>
<protein>
    <recommendedName>
        <fullName evidence="3">Nucleotidyl transferase AbiEii/AbiGii toxin family protein</fullName>
    </recommendedName>
</protein>
<dbReference type="AlphaFoldDB" id="A0A090AEK8"/>
<dbReference type="Proteomes" id="UP000031623">
    <property type="component" value="Chromosome"/>
</dbReference>
<evidence type="ECO:0000313" key="1">
    <source>
        <dbReference type="EMBL" id="BAP55364.1"/>
    </source>
</evidence>
<dbReference type="KEGG" id="tig:THII_1067"/>
<accession>A0A090AEK8</accession>
<evidence type="ECO:0008006" key="3">
    <source>
        <dbReference type="Google" id="ProtNLM"/>
    </source>
</evidence>
<gene>
    <name evidence="1" type="ORF">THII_1067</name>
</gene>